<evidence type="ECO:0000313" key="2">
    <source>
        <dbReference type="EMBL" id="TWU31503.1"/>
    </source>
</evidence>
<reference evidence="2 3" key="1">
    <citation type="submission" date="2019-02" db="EMBL/GenBank/DDBJ databases">
        <title>Deep-cultivation of Planctomycetes and their phenomic and genomic characterization uncovers novel biology.</title>
        <authorList>
            <person name="Wiegand S."/>
            <person name="Jogler M."/>
            <person name="Boedeker C."/>
            <person name="Pinto D."/>
            <person name="Vollmers J."/>
            <person name="Rivas-Marin E."/>
            <person name="Kohn T."/>
            <person name="Peeters S.H."/>
            <person name="Heuer A."/>
            <person name="Rast P."/>
            <person name="Oberbeckmann S."/>
            <person name="Bunk B."/>
            <person name="Jeske O."/>
            <person name="Meyerdierks A."/>
            <person name="Storesund J.E."/>
            <person name="Kallscheuer N."/>
            <person name="Luecker S."/>
            <person name="Lage O.M."/>
            <person name="Pohl T."/>
            <person name="Merkel B.J."/>
            <person name="Hornburger P."/>
            <person name="Mueller R.-W."/>
            <person name="Bruemmer F."/>
            <person name="Labrenz M."/>
            <person name="Spormann A.M."/>
            <person name="Op Den Camp H."/>
            <person name="Overmann J."/>
            <person name="Amann R."/>
            <person name="Jetten M.S.M."/>
            <person name="Mascher T."/>
            <person name="Medema M.H."/>
            <person name="Devos D.P."/>
            <person name="Kaster A.-K."/>
            <person name="Ovreas L."/>
            <person name="Rohde M."/>
            <person name="Galperin M.Y."/>
            <person name="Jogler C."/>
        </authorList>
    </citation>
    <scope>NUCLEOTIDE SEQUENCE [LARGE SCALE GENOMIC DNA]</scope>
    <source>
        <strain evidence="2 3">Q31b</strain>
    </source>
</reference>
<keyword evidence="3" id="KW-1185">Reference proteome</keyword>
<organism evidence="2 3">
    <name type="scientific">Novipirellula aureliae</name>
    <dbReference type="NCBI Taxonomy" id="2527966"/>
    <lineage>
        <taxon>Bacteria</taxon>
        <taxon>Pseudomonadati</taxon>
        <taxon>Planctomycetota</taxon>
        <taxon>Planctomycetia</taxon>
        <taxon>Pirellulales</taxon>
        <taxon>Pirellulaceae</taxon>
        <taxon>Novipirellula</taxon>
    </lineage>
</organism>
<sequence length="110" mass="11859">MRRSICAAKKSNGNLRFETTKASPQPSRDPPQASQHTNGQAPAGGNGQSRIREATEAQIRAIHAIASKANVHLASQLETDFAVSTPKQLTLRQASDLIEKLKSRLNQTAS</sequence>
<gene>
    <name evidence="2" type="ORF">Q31b_58810</name>
</gene>
<evidence type="ECO:0000313" key="3">
    <source>
        <dbReference type="Proteomes" id="UP000315471"/>
    </source>
</evidence>
<comment type="caution">
    <text evidence="2">The sequence shown here is derived from an EMBL/GenBank/DDBJ whole genome shotgun (WGS) entry which is preliminary data.</text>
</comment>
<proteinExistence type="predicted"/>
<evidence type="ECO:0000256" key="1">
    <source>
        <dbReference type="SAM" id="MobiDB-lite"/>
    </source>
</evidence>
<feature type="region of interest" description="Disordered" evidence="1">
    <location>
        <begin position="1"/>
        <end position="51"/>
    </location>
</feature>
<dbReference type="AlphaFoldDB" id="A0A5C6D2U0"/>
<accession>A0A5C6D2U0</accession>
<name>A0A5C6D2U0_9BACT</name>
<dbReference type="EMBL" id="SJPY01000033">
    <property type="protein sequence ID" value="TWU31503.1"/>
    <property type="molecule type" value="Genomic_DNA"/>
</dbReference>
<dbReference type="Proteomes" id="UP000315471">
    <property type="component" value="Unassembled WGS sequence"/>
</dbReference>
<protein>
    <submittedName>
        <fullName evidence="2">Uncharacterized protein</fullName>
    </submittedName>
</protein>
<feature type="compositionally biased region" description="Polar residues" evidence="1">
    <location>
        <begin position="20"/>
        <end position="40"/>
    </location>
</feature>